<dbReference type="STRING" id="319970.RV00_GL001339"/>
<keyword evidence="4 7" id="KW-0812">Transmembrane</keyword>
<dbReference type="OrthoDB" id="9809206at2"/>
<dbReference type="InterPro" id="IPR011066">
    <property type="entry name" value="MscS_channel_C_sf"/>
</dbReference>
<organism evidence="10 11">
    <name type="scientific">Enterococcus devriesei</name>
    <dbReference type="NCBI Taxonomy" id="319970"/>
    <lineage>
        <taxon>Bacteria</taxon>
        <taxon>Bacillati</taxon>
        <taxon>Bacillota</taxon>
        <taxon>Bacilli</taxon>
        <taxon>Lactobacillales</taxon>
        <taxon>Enterococcaceae</taxon>
        <taxon>Enterococcus</taxon>
    </lineage>
</organism>
<dbReference type="Gene3D" id="2.30.30.60">
    <property type="match status" value="1"/>
</dbReference>
<dbReference type="InterPro" id="IPR023408">
    <property type="entry name" value="MscS_beta-dom_sf"/>
</dbReference>
<dbReference type="Pfam" id="PF21088">
    <property type="entry name" value="MS_channel_1st"/>
    <property type="match status" value="1"/>
</dbReference>
<feature type="transmembrane region" description="Helical" evidence="7">
    <location>
        <begin position="48"/>
        <end position="68"/>
    </location>
</feature>
<feature type="transmembrane region" description="Helical" evidence="7">
    <location>
        <begin position="89"/>
        <end position="109"/>
    </location>
</feature>
<dbReference type="Gene3D" id="3.30.70.100">
    <property type="match status" value="1"/>
</dbReference>
<dbReference type="AlphaFoldDB" id="A0A1L8SYE8"/>
<keyword evidence="11" id="KW-1185">Reference proteome</keyword>
<dbReference type="InterPro" id="IPR010920">
    <property type="entry name" value="LSM_dom_sf"/>
</dbReference>
<dbReference type="SUPFAM" id="SSF50182">
    <property type="entry name" value="Sm-like ribonucleoproteins"/>
    <property type="match status" value="1"/>
</dbReference>
<evidence type="ECO:0000259" key="9">
    <source>
        <dbReference type="Pfam" id="PF21088"/>
    </source>
</evidence>
<evidence type="ECO:0000256" key="5">
    <source>
        <dbReference type="ARBA" id="ARBA00022989"/>
    </source>
</evidence>
<dbReference type="GO" id="GO:0005886">
    <property type="term" value="C:plasma membrane"/>
    <property type="evidence" value="ECO:0007669"/>
    <property type="project" value="UniProtKB-SubCell"/>
</dbReference>
<dbReference type="InterPro" id="IPR045276">
    <property type="entry name" value="YbiO_bact"/>
</dbReference>
<evidence type="ECO:0000256" key="7">
    <source>
        <dbReference type="SAM" id="Phobius"/>
    </source>
</evidence>
<reference evidence="10 11" key="1">
    <citation type="submission" date="2014-12" db="EMBL/GenBank/DDBJ databases">
        <title>Draft genome sequences of 29 type strains of Enterococci.</title>
        <authorList>
            <person name="Zhong Z."/>
            <person name="Sun Z."/>
            <person name="Liu W."/>
            <person name="Zhang W."/>
            <person name="Zhang H."/>
        </authorList>
    </citation>
    <scope>NUCLEOTIDE SEQUENCE [LARGE SCALE GENOMIC DNA]</scope>
    <source>
        <strain evidence="10 11">DSM 22802</strain>
    </source>
</reference>
<dbReference type="PANTHER" id="PTHR30460:SF0">
    <property type="entry name" value="MODERATE CONDUCTANCE MECHANOSENSITIVE CHANNEL YBIO"/>
    <property type="match status" value="1"/>
</dbReference>
<evidence type="ECO:0008006" key="12">
    <source>
        <dbReference type="Google" id="ProtNLM"/>
    </source>
</evidence>
<sequence>MFLNASQTVDSSNTNVVDQATQQLSAWQKYWQSVDWDHVFSVVIQKGITIIVVLVLFFLIRKVGTFLINQSFERQKKKMADNATRIETLHALAANIFSYTLLFFFLYSILDTLGIPVGSLLAGAGIAGIAIGLGAQGFTNDIITGFFIIMEQQIDVGDYIRLVDRQIEGTVTSVGIRMLQMKSADGTVHFVPNRNITTISNLSRAHMQVKVDVRIQPDEGYDQISQLIDEANQKLAEQFKAEIFDGPDLFGMVDLGNSNYAIRTIMYVTNGKQYKLQEEFLTAYVKTLHEHGFAIPSNPILTGK</sequence>
<comment type="caution">
    <text evidence="10">The sequence shown here is derived from an EMBL/GenBank/DDBJ whole genome shotgun (WGS) entry which is preliminary data.</text>
</comment>
<comment type="similarity">
    <text evidence="2">Belongs to the MscS (TC 1.A.23) family.</text>
</comment>
<dbReference type="Pfam" id="PF00924">
    <property type="entry name" value="MS_channel_2nd"/>
    <property type="match status" value="1"/>
</dbReference>
<comment type="subcellular location">
    <subcellularLocation>
        <location evidence="1">Cell membrane</location>
        <topology evidence="1">Multi-pass membrane protein</topology>
    </subcellularLocation>
</comment>
<dbReference type="Proteomes" id="UP000183700">
    <property type="component" value="Unassembled WGS sequence"/>
</dbReference>
<dbReference type="Gene3D" id="1.10.287.1260">
    <property type="match status" value="1"/>
</dbReference>
<feature type="domain" description="Mechanosensitive ion channel transmembrane helices 2/3" evidence="9">
    <location>
        <begin position="95"/>
        <end position="136"/>
    </location>
</feature>
<evidence type="ECO:0000259" key="8">
    <source>
        <dbReference type="Pfam" id="PF00924"/>
    </source>
</evidence>
<dbReference type="PANTHER" id="PTHR30460">
    <property type="entry name" value="MODERATE CONDUCTANCE MECHANOSENSITIVE CHANNEL YBIO"/>
    <property type="match status" value="1"/>
</dbReference>
<dbReference type="InterPro" id="IPR011014">
    <property type="entry name" value="MscS_channel_TM-2"/>
</dbReference>
<keyword evidence="5 7" id="KW-1133">Transmembrane helix</keyword>
<evidence type="ECO:0000256" key="4">
    <source>
        <dbReference type="ARBA" id="ARBA00022692"/>
    </source>
</evidence>
<dbReference type="InterPro" id="IPR049142">
    <property type="entry name" value="MS_channel_1st"/>
</dbReference>
<proteinExistence type="inferred from homology"/>
<accession>A0A1L8SYE8</accession>
<gene>
    <name evidence="10" type="ORF">RV00_GL001339</name>
</gene>
<dbReference type="SUPFAM" id="SSF82689">
    <property type="entry name" value="Mechanosensitive channel protein MscS (YggB), C-terminal domain"/>
    <property type="match status" value="1"/>
</dbReference>
<name>A0A1L8SYE8_9ENTE</name>
<dbReference type="RefSeq" id="WP_071861309.1">
    <property type="nucleotide sequence ID" value="NZ_JBHLVS010000012.1"/>
</dbReference>
<evidence type="ECO:0000256" key="3">
    <source>
        <dbReference type="ARBA" id="ARBA00022475"/>
    </source>
</evidence>
<keyword evidence="3" id="KW-1003">Cell membrane</keyword>
<protein>
    <recommendedName>
        <fullName evidence="12">Small conductance mechanosensitive ion channel protein</fullName>
    </recommendedName>
</protein>
<feature type="domain" description="Mechanosensitive ion channel MscS" evidence="8">
    <location>
        <begin position="139"/>
        <end position="204"/>
    </location>
</feature>
<keyword evidence="6 7" id="KW-0472">Membrane</keyword>
<evidence type="ECO:0000313" key="10">
    <source>
        <dbReference type="EMBL" id="OJG36894.1"/>
    </source>
</evidence>
<dbReference type="GO" id="GO:0008381">
    <property type="term" value="F:mechanosensitive monoatomic ion channel activity"/>
    <property type="evidence" value="ECO:0007669"/>
    <property type="project" value="InterPro"/>
</dbReference>
<evidence type="ECO:0000313" key="11">
    <source>
        <dbReference type="Proteomes" id="UP000183700"/>
    </source>
</evidence>
<dbReference type="SUPFAM" id="SSF82861">
    <property type="entry name" value="Mechanosensitive channel protein MscS (YggB), transmembrane region"/>
    <property type="match status" value="1"/>
</dbReference>
<evidence type="ECO:0000256" key="2">
    <source>
        <dbReference type="ARBA" id="ARBA00008017"/>
    </source>
</evidence>
<evidence type="ECO:0000256" key="6">
    <source>
        <dbReference type="ARBA" id="ARBA00023136"/>
    </source>
</evidence>
<dbReference type="InterPro" id="IPR006685">
    <property type="entry name" value="MscS_channel_2nd"/>
</dbReference>
<dbReference type="EMBL" id="JXKM01000002">
    <property type="protein sequence ID" value="OJG36894.1"/>
    <property type="molecule type" value="Genomic_DNA"/>
</dbReference>
<evidence type="ECO:0000256" key="1">
    <source>
        <dbReference type="ARBA" id="ARBA00004651"/>
    </source>
</evidence>
<feature type="transmembrane region" description="Helical" evidence="7">
    <location>
        <begin position="115"/>
        <end position="135"/>
    </location>
</feature>